<proteinExistence type="predicted"/>
<feature type="transmembrane region" description="Helical" evidence="1">
    <location>
        <begin position="273"/>
        <end position="294"/>
    </location>
</feature>
<gene>
    <name evidence="3" type="ORF">SAMN02745823_01426</name>
</gene>
<keyword evidence="1" id="KW-0472">Membrane</keyword>
<evidence type="ECO:0000313" key="4">
    <source>
        <dbReference type="Proteomes" id="UP000183995"/>
    </source>
</evidence>
<keyword evidence="1" id="KW-1133">Transmembrane helix</keyword>
<feature type="transmembrane region" description="Helical" evidence="1">
    <location>
        <begin position="235"/>
        <end position="253"/>
    </location>
</feature>
<evidence type="ECO:0000256" key="2">
    <source>
        <dbReference type="SAM" id="SignalP"/>
    </source>
</evidence>
<evidence type="ECO:0000256" key="1">
    <source>
        <dbReference type="SAM" id="Phobius"/>
    </source>
</evidence>
<organism evidence="3 4">
    <name type="scientific">Sporobacter termitidis DSM 10068</name>
    <dbReference type="NCBI Taxonomy" id="1123282"/>
    <lineage>
        <taxon>Bacteria</taxon>
        <taxon>Bacillati</taxon>
        <taxon>Bacillota</taxon>
        <taxon>Clostridia</taxon>
        <taxon>Eubacteriales</taxon>
        <taxon>Oscillospiraceae</taxon>
        <taxon>Sporobacter</taxon>
    </lineage>
</organism>
<feature type="chain" id="PRO_5012386890" evidence="2">
    <location>
        <begin position="26"/>
        <end position="298"/>
    </location>
</feature>
<feature type="transmembrane region" description="Helical" evidence="1">
    <location>
        <begin position="205"/>
        <end position="223"/>
    </location>
</feature>
<dbReference type="EMBL" id="FQXV01000004">
    <property type="protein sequence ID" value="SHH91829.1"/>
    <property type="molecule type" value="Genomic_DNA"/>
</dbReference>
<dbReference type="AlphaFoldDB" id="A0A1M5WW57"/>
<feature type="signal peptide" evidence="2">
    <location>
        <begin position="1"/>
        <end position="25"/>
    </location>
</feature>
<dbReference type="OrthoDB" id="1644786at2"/>
<dbReference type="Proteomes" id="UP000183995">
    <property type="component" value="Unassembled WGS sequence"/>
</dbReference>
<sequence length="298" mass="33563">MYKKPLLVLLCFLALLTATQTTASADTGPKPSVVVSFKGLGEKNCYVTLLSKTSSTGPYSVYNNVPDYAPYKEDDVKYKIWEKFVSYRDGDGFYFLQYFMKPDDRSVFTWGYFPPEEFKILMYFPETDSFVKSAEIYTRYAFDSYYTVDASGLGASSGTDGGTVTAVRNYNYDWELVSLLARIVLTIAVELVIALFFGFRAKKQLLVIGLTNVTTQTILNVLLNVVDYNLGPMAFVWYYILFELLVFALEAYVYYVTLNQYGGKEPAGKWRPVFYALAANSVSFITGLAAARLVPGIF</sequence>
<name>A0A1M5WW57_9FIRM</name>
<keyword evidence="2" id="KW-0732">Signal</keyword>
<dbReference type="RefSeq" id="WP_073077176.1">
    <property type="nucleotide sequence ID" value="NZ_FQXV01000004.1"/>
</dbReference>
<keyword evidence="1" id="KW-0812">Transmembrane</keyword>
<accession>A0A1M5WW57</accession>
<reference evidence="3 4" key="1">
    <citation type="submission" date="2016-11" db="EMBL/GenBank/DDBJ databases">
        <authorList>
            <person name="Jaros S."/>
            <person name="Januszkiewicz K."/>
            <person name="Wedrychowicz H."/>
        </authorList>
    </citation>
    <scope>NUCLEOTIDE SEQUENCE [LARGE SCALE GENOMIC DNA]</scope>
    <source>
        <strain evidence="3 4">DSM 10068</strain>
    </source>
</reference>
<protein>
    <submittedName>
        <fullName evidence="3">Uncharacterized protein</fullName>
    </submittedName>
</protein>
<keyword evidence="4" id="KW-1185">Reference proteome</keyword>
<feature type="transmembrane region" description="Helical" evidence="1">
    <location>
        <begin position="179"/>
        <end position="198"/>
    </location>
</feature>
<evidence type="ECO:0000313" key="3">
    <source>
        <dbReference type="EMBL" id="SHH91829.1"/>
    </source>
</evidence>
<dbReference type="STRING" id="1123282.SAMN02745823_01426"/>